<dbReference type="RefSeq" id="WP_179757131.1">
    <property type="nucleotide sequence ID" value="NZ_JACCBU010000001.1"/>
</dbReference>
<feature type="transmembrane region" description="Helical" evidence="1">
    <location>
        <begin position="112"/>
        <end position="131"/>
    </location>
</feature>
<dbReference type="AlphaFoldDB" id="A0A7Y9IEC0"/>
<evidence type="ECO:0000313" key="2">
    <source>
        <dbReference type="EMBL" id="NYE74659.1"/>
    </source>
</evidence>
<organism evidence="2 3">
    <name type="scientific">Microlunatus parietis</name>
    <dbReference type="NCBI Taxonomy" id="682979"/>
    <lineage>
        <taxon>Bacteria</taxon>
        <taxon>Bacillati</taxon>
        <taxon>Actinomycetota</taxon>
        <taxon>Actinomycetes</taxon>
        <taxon>Propionibacteriales</taxon>
        <taxon>Propionibacteriaceae</taxon>
        <taxon>Microlunatus</taxon>
    </lineage>
</organism>
<dbReference type="Proteomes" id="UP000569914">
    <property type="component" value="Unassembled WGS sequence"/>
</dbReference>
<proteinExistence type="predicted"/>
<keyword evidence="3" id="KW-1185">Reference proteome</keyword>
<keyword evidence="1" id="KW-1133">Transmembrane helix</keyword>
<dbReference type="EMBL" id="JACCBU010000001">
    <property type="protein sequence ID" value="NYE74659.1"/>
    <property type="molecule type" value="Genomic_DNA"/>
</dbReference>
<sequence>MAEASIGSLTTAHSATSSHPFARHLVRAYLSTGVALLIFGIGYGLSLLDAGACSTDGLGCLGPRALLLAGFLAAALAALVYAAYRTGLGLWWFMITAGLSGLVLASGVTGPLLVLMLLPVPGCAAALTYLVRTWRQRRTA</sequence>
<gene>
    <name evidence="2" type="ORF">BKA15_005988</name>
</gene>
<accession>A0A7Y9IEC0</accession>
<evidence type="ECO:0000256" key="1">
    <source>
        <dbReference type="SAM" id="Phobius"/>
    </source>
</evidence>
<feature type="transmembrane region" description="Helical" evidence="1">
    <location>
        <begin position="89"/>
        <end position="106"/>
    </location>
</feature>
<evidence type="ECO:0000313" key="3">
    <source>
        <dbReference type="Proteomes" id="UP000569914"/>
    </source>
</evidence>
<protein>
    <submittedName>
        <fullName evidence="2">Uncharacterized protein</fullName>
    </submittedName>
</protein>
<keyword evidence="1" id="KW-0472">Membrane</keyword>
<feature type="transmembrane region" description="Helical" evidence="1">
    <location>
        <begin position="65"/>
        <end position="84"/>
    </location>
</feature>
<name>A0A7Y9IEC0_9ACTN</name>
<reference evidence="2 3" key="1">
    <citation type="submission" date="2020-07" db="EMBL/GenBank/DDBJ databases">
        <title>Sequencing the genomes of 1000 actinobacteria strains.</title>
        <authorList>
            <person name="Klenk H.-P."/>
        </authorList>
    </citation>
    <scope>NUCLEOTIDE SEQUENCE [LARGE SCALE GENOMIC DNA]</scope>
    <source>
        <strain evidence="2 3">DSM 22083</strain>
    </source>
</reference>
<comment type="caution">
    <text evidence="2">The sequence shown here is derived from an EMBL/GenBank/DDBJ whole genome shotgun (WGS) entry which is preliminary data.</text>
</comment>
<feature type="transmembrane region" description="Helical" evidence="1">
    <location>
        <begin position="26"/>
        <end position="45"/>
    </location>
</feature>
<keyword evidence="1" id="KW-0812">Transmembrane</keyword>